<protein>
    <submittedName>
        <fullName evidence="1">Uncharacterized protein</fullName>
    </submittedName>
</protein>
<reference evidence="1 2" key="1">
    <citation type="submission" date="2023-10" db="EMBL/GenBank/DDBJ databases">
        <title>Draft genome sequence of Xylaria bambusicola isolate GMP-LS, the root and basal stem rot pathogen of sugarcane in Indonesia.</title>
        <authorList>
            <person name="Selvaraj P."/>
            <person name="Muralishankar V."/>
            <person name="Muruganantham S."/>
            <person name="Sp S."/>
            <person name="Haryani S."/>
            <person name="Lau K.J.X."/>
            <person name="Naqvi N.I."/>
        </authorList>
    </citation>
    <scope>NUCLEOTIDE SEQUENCE [LARGE SCALE GENOMIC DNA]</scope>
    <source>
        <strain evidence="1">GMP-LS</strain>
    </source>
</reference>
<organism evidence="1 2">
    <name type="scientific">Xylaria bambusicola</name>
    <dbReference type="NCBI Taxonomy" id="326684"/>
    <lineage>
        <taxon>Eukaryota</taxon>
        <taxon>Fungi</taxon>
        <taxon>Dikarya</taxon>
        <taxon>Ascomycota</taxon>
        <taxon>Pezizomycotina</taxon>
        <taxon>Sordariomycetes</taxon>
        <taxon>Xylariomycetidae</taxon>
        <taxon>Xylariales</taxon>
        <taxon>Xylariaceae</taxon>
        <taxon>Xylaria</taxon>
    </lineage>
</organism>
<name>A0AAN7UGI3_9PEZI</name>
<keyword evidence="2" id="KW-1185">Reference proteome</keyword>
<dbReference type="Proteomes" id="UP001305414">
    <property type="component" value="Unassembled WGS sequence"/>
</dbReference>
<evidence type="ECO:0000313" key="2">
    <source>
        <dbReference type="Proteomes" id="UP001305414"/>
    </source>
</evidence>
<evidence type="ECO:0000313" key="1">
    <source>
        <dbReference type="EMBL" id="KAK5631950.1"/>
    </source>
</evidence>
<dbReference type="EMBL" id="JAWHQM010000022">
    <property type="protein sequence ID" value="KAK5631950.1"/>
    <property type="molecule type" value="Genomic_DNA"/>
</dbReference>
<comment type="caution">
    <text evidence="1">The sequence shown here is derived from an EMBL/GenBank/DDBJ whole genome shotgun (WGS) entry which is preliminary data.</text>
</comment>
<proteinExistence type="predicted"/>
<accession>A0AAN7UGI3</accession>
<dbReference type="AlphaFoldDB" id="A0AAN7UGI3"/>
<gene>
    <name evidence="1" type="ORF">RRF57_007664</name>
</gene>
<sequence>MFSLLATEPDLSRFMLGASGVVSRERSGVGGWRVSELARSMTEGDFDDSLVLCFRTVKKVEDGVTGLGRSSFELPDSASKALIRCEMLDPTLPFFDCMLALDGLRVRLFRYAAPLEETLLGALPWDMSTGMRSEPRIGLDAERGRCAFFLVGLLEVGKTGVIGDLETSIDFASCTVAVCNSSINASSSNGSEGSLEDALLAGRSVLIGSTGALGLRGFGGEAREISGLFLSGKPCLGEESSATEGATVILSRTGGAGSIGTATSFLENLDFRLGVVGDVDVAGD</sequence>